<sequence length="750" mass="85994">MEAESSTMGALRQTRAYKKRKSDATIADPEDDNDDSKEIVRKSAKKRRIAGRLAGLMDLPIDILFEIFGHLKPFDLLRLSRMTKEFRRLLMHKSSVSVWKAALERIPGLPPCPPGISEPAWVNLAFDPHCHFCFTTGVRPVEWALRVRICTKCAKDQITEVYMPDVVIDERVDTDNYPFESLLPYRLGKRGRRGVLITELQKVKQQYKALKGKDARLAFIRERRMLKSEIQKHALLCSAWARNQNFDRSHELQQLKDERRHAVIARLNALGYAEDIAGIRYPDALEDHALVKKPQKLTDRIWANIKGPIIDFMEEMRTKRLAREHAQLVLERKPSAVAAFRDYKNSRLPVTDVMPQGLDVCDFPPVKAILEQPSDVTIDKDSFADIIPLLPELIAEWRVSLDDQLTGVIKFEDRLARIRRNEMLIASMFAPSWAEYDDYDDVYDDVPSPQSPLAEMTLSDRLKLATTVFSCKACTHNDGYDDGDSSESLYEYGLGSDGGYFSFHPVRVYPLFYPKVRGHRCLTRCKQPPWSWGPVPEPARKLDNTQKLRRKWTARPLKIDRRLSACVEALVTEAGLDPLSATADDMDALDVWFACVHCAFPLNSGKKNKIPFETFAFKWRDAVEHQGIRHLRTDNQWKKLTAEGIELARQEYETNTLSSRHNDALSKFTDEPAAEDNADKPDKSWLCVHCRDTPAEIDPSEFDVVKTHLAEKHDIQDPEENRDYYKDYAAVAPSPPRCKVLIKLDKPKTY</sequence>
<evidence type="ECO:0000313" key="3">
    <source>
        <dbReference type="EMBL" id="GLB43588.1"/>
    </source>
</evidence>
<evidence type="ECO:0000256" key="1">
    <source>
        <dbReference type="SAM" id="MobiDB-lite"/>
    </source>
</evidence>
<dbReference type="EMBL" id="BRPK01000014">
    <property type="protein sequence ID" value="GLB43588.1"/>
    <property type="molecule type" value="Genomic_DNA"/>
</dbReference>
<dbReference type="OrthoDB" id="2322499at2759"/>
<proteinExistence type="predicted"/>
<evidence type="ECO:0000313" key="4">
    <source>
        <dbReference type="Proteomes" id="UP001063166"/>
    </source>
</evidence>
<gene>
    <name evidence="3" type="ORF">LshimejAT787_1401000</name>
</gene>
<comment type="caution">
    <text evidence="3">The sequence shown here is derived from an EMBL/GenBank/DDBJ whole genome shotgun (WGS) entry which is preliminary data.</text>
</comment>
<feature type="domain" description="F-box" evidence="2">
    <location>
        <begin position="53"/>
        <end position="102"/>
    </location>
</feature>
<dbReference type="PROSITE" id="PS50181">
    <property type="entry name" value="FBOX"/>
    <property type="match status" value="1"/>
</dbReference>
<dbReference type="Gene3D" id="1.20.1280.50">
    <property type="match status" value="1"/>
</dbReference>
<dbReference type="Proteomes" id="UP001063166">
    <property type="component" value="Unassembled WGS sequence"/>
</dbReference>
<dbReference type="SMART" id="SM00256">
    <property type="entry name" value="FBOX"/>
    <property type="match status" value="1"/>
</dbReference>
<feature type="region of interest" description="Disordered" evidence="1">
    <location>
        <begin position="1"/>
        <end position="38"/>
    </location>
</feature>
<dbReference type="AlphaFoldDB" id="A0A9P3PX47"/>
<accession>A0A9P3PX47</accession>
<dbReference type="InterPro" id="IPR001810">
    <property type="entry name" value="F-box_dom"/>
</dbReference>
<organism evidence="3 4">
    <name type="scientific">Lyophyllum shimeji</name>
    <name type="common">Hon-shimeji</name>
    <name type="synonym">Tricholoma shimeji</name>
    <dbReference type="NCBI Taxonomy" id="47721"/>
    <lineage>
        <taxon>Eukaryota</taxon>
        <taxon>Fungi</taxon>
        <taxon>Dikarya</taxon>
        <taxon>Basidiomycota</taxon>
        <taxon>Agaricomycotina</taxon>
        <taxon>Agaricomycetes</taxon>
        <taxon>Agaricomycetidae</taxon>
        <taxon>Agaricales</taxon>
        <taxon>Tricholomatineae</taxon>
        <taxon>Lyophyllaceae</taxon>
        <taxon>Lyophyllum</taxon>
    </lineage>
</organism>
<evidence type="ECO:0000259" key="2">
    <source>
        <dbReference type="PROSITE" id="PS50181"/>
    </source>
</evidence>
<dbReference type="SUPFAM" id="SSF81383">
    <property type="entry name" value="F-box domain"/>
    <property type="match status" value="1"/>
</dbReference>
<dbReference type="InterPro" id="IPR036047">
    <property type="entry name" value="F-box-like_dom_sf"/>
</dbReference>
<dbReference type="Pfam" id="PF00646">
    <property type="entry name" value="F-box"/>
    <property type="match status" value="1"/>
</dbReference>
<name>A0A9P3PX47_LYOSH</name>
<reference evidence="3" key="1">
    <citation type="submission" date="2022-07" db="EMBL/GenBank/DDBJ databases">
        <title>The genome of Lyophyllum shimeji provides insight into the initial evolution of ectomycorrhizal fungal genome.</title>
        <authorList>
            <person name="Kobayashi Y."/>
            <person name="Shibata T."/>
            <person name="Hirakawa H."/>
            <person name="Shigenobu S."/>
            <person name="Nishiyama T."/>
            <person name="Yamada A."/>
            <person name="Hasebe M."/>
            <person name="Kawaguchi M."/>
        </authorList>
    </citation>
    <scope>NUCLEOTIDE SEQUENCE</scope>
    <source>
        <strain evidence="3">AT787</strain>
    </source>
</reference>
<keyword evidence="4" id="KW-1185">Reference proteome</keyword>
<protein>
    <recommendedName>
        <fullName evidence="2">F-box domain-containing protein</fullName>
    </recommendedName>
</protein>